<dbReference type="NCBIfam" id="TIGR01200">
    <property type="entry name" value="GLPGLI"/>
    <property type="match status" value="1"/>
</dbReference>
<dbReference type="Proteomes" id="UP000189738">
    <property type="component" value="Chromosome"/>
</dbReference>
<dbReference type="EMBL" id="CP014339">
    <property type="protein sequence ID" value="AQX52570.1"/>
    <property type="molecule type" value="Genomic_DNA"/>
</dbReference>
<name>A0A1T3DV40_9FLAO</name>
<evidence type="ECO:0000313" key="2">
    <source>
        <dbReference type="EMBL" id="OPB47440.1"/>
    </source>
</evidence>
<dbReference type="EMBL" id="MAHS01000013">
    <property type="protein sequence ID" value="OPB47440.1"/>
    <property type="molecule type" value="Genomic_DNA"/>
</dbReference>
<proteinExistence type="predicted"/>
<dbReference type="InterPro" id="IPR005901">
    <property type="entry name" value="GLPGLI"/>
</dbReference>
<dbReference type="AlphaFoldDB" id="A0A1T3DV40"/>
<reference evidence="1 3" key="1">
    <citation type="submission" date="2016-02" db="EMBL/GenBank/DDBJ databases">
        <authorList>
            <person name="Nicholson A.C."/>
            <person name="Humrighouse B.W."/>
            <person name="Loparev V."/>
            <person name="Emery B."/>
            <person name="Graziano J."/>
            <person name="McQuiston J.R."/>
        </authorList>
    </citation>
    <scope>NUCLEOTIDE SEQUENCE [LARGE SCALE GENOMIC DNA]</scope>
    <source>
        <strain evidence="1 3">E6809</strain>
    </source>
</reference>
<evidence type="ECO:0000313" key="1">
    <source>
        <dbReference type="EMBL" id="AQX52570.1"/>
    </source>
</evidence>
<protein>
    <submittedName>
        <fullName evidence="2">GLPGLI family protein</fullName>
    </submittedName>
</protein>
<dbReference type="Pfam" id="PF09697">
    <property type="entry name" value="Porph_ging"/>
    <property type="match status" value="1"/>
</dbReference>
<evidence type="ECO:0000313" key="3">
    <source>
        <dbReference type="Proteomes" id="UP000189738"/>
    </source>
</evidence>
<gene>
    <name evidence="1" type="ORF">AYC66_18610</name>
    <name evidence="2" type="ORF">BAY09_07240</name>
</gene>
<sequence length="274" mass="32132">MKTFIIKYIFLLSFFIVTLLSGQSISIEYILNYKPSLESNKKVQQIYYLDLLNNESVFRTKKMRQSDSLKKVTGYGLGNSTIFNDHLYIKKELKNNSVYKFITMPTSMDKFNIKIKEPLNWQLTSDTKTINNLKCQKAEVEYAGRQWIAWFTDEINVSDGPYIFKGLPGLIVQISDKDENYVFKLSKINKNTNTSLFIANAGKEISWDDFRKIQLDYYNDPFTYIKSQNIKAVTDDGMGGLKKIDFREMTLSHREKMRENDNQVEKDRIIKYPK</sequence>
<reference evidence="2" key="2">
    <citation type="submission" date="2016-06" db="EMBL/GenBank/DDBJ databases">
        <authorList>
            <person name="Nicholson A.C."/>
        </authorList>
    </citation>
    <scope>NUCLEOTIDE SEQUENCE [LARGE SCALE GENOMIC DNA]</scope>
    <source>
        <strain evidence="2">E6809</strain>
    </source>
</reference>
<accession>A0A1T3DV40</accession>
<dbReference type="RefSeq" id="WP_024565704.1">
    <property type="nucleotide sequence ID" value="NZ_AP022313.1"/>
</dbReference>
<organism evidence="2">
    <name type="scientific">Elizabethkingia anophelis</name>
    <dbReference type="NCBI Taxonomy" id="1117645"/>
    <lineage>
        <taxon>Bacteria</taxon>
        <taxon>Pseudomonadati</taxon>
        <taxon>Bacteroidota</taxon>
        <taxon>Flavobacteriia</taxon>
        <taxon>Flavobacteriales</taxon>
        <taxon>Weeksellaceae</taxon>
        <taxon>Elizabethkingia</taxon>
    </lineage>
</organism>